<dbReference type="Proteomes" id="UP001479436">
    <property type="component" value="Unassembled WGS sequence"/>
</dbReference>
<feature type="domain" description="HIT" evidence="9">
    <location>
        <begin position="69"/>
        <end position="177"/>
    </location>
</feature>
<evidence type="ECO:0000256" key="2">
    <source>
        <dbReference type="ARBA" id="ARBA00022723"/>
    </source>
</evidence>
<evidence type="ECO:0000256" key="8">
    <source>
        <dbReference type="SAM" id="MobiDB-lite"/>
    </source>
</evidence>
<evidence type="ECO:0000313" key="10">
    <source>
        <dbReference type="EMBL" id="KAK9766807.1"/>
    </source>
</evidence>
<comment type="subcellular location">
    <subcellularLocation>
        <location evidence="1">Nucleus</location>
    </subcellularLocation>
</comment>
<dbReference type="EMBL" id="JASJQH010000122">
    <property type="protein sequence ID" value="KAK9766807.1"/>
    <property type="molecule type" value="Genomic_DNA"/>
</dbReference>
<dbReference type="PROSITE" id="PS00028">
    <property type="entry name" value="ZINC_FINGER_C2H2_1"/>
    <property type="match status" value="1"/>
</dbReference>
<evidence type="ECO:0000259" key="9">
    <source>
        <dbReference type="PROSITE" id="PS51084"/>
    </source>
</evidence>
<dbReference type="SUPFAM" id="SSF54197">
    <property type="entry name" value="HIT-like"/>
    <property type="match status" value="1"/>
</dbReference>
<dbReference type="PROSITE" id="PS51084">
    <property type="entry name" value="HIT_2"/>
    <property type="match status" value="1"/>
</dbReference>
<feature type="compositionally biased region" description="Basic and acidic residues" evidence="8">
    <location>
        <begin position="45"/>
        <end position="55"/>
    </location>
</feature>
<dbReference type="InterPro" id="IPR013087">
    <property type="entry name" value="Znf_C2H2_type"/>
</dbReference>
<dbReference type="Pfam" id="PF11969">
    <property type="entry name" value="DcpS_C"/>
    <property type="match status" value="1"/>
</dbReference>
<keyword evidence="5" id="KW-0238">DNA-binding</keyword>
<accession>A0ABR2WZA6</accession>
<evidence type="ECO:0000256" key="6">
    <source>
        <dbReference type="ARBA" id="ARBA00023242"/>
    </source>
</evidence>
<dbReference type="InterPro" id="IPR011146">
    <property type="entry name" value="HIT-like"/>
</dbReference>
<dbReference type="PANTHER" id="PTHR12486">
    <property type="entry name" value="APRATAXIN-RELATED"/>
    <property type="match status" value="1"/>
</dbReference>
<proteinExistence type="predicted"/>
<dbReference type="InterPro" id="IPR036265">
    <property type="entry name" value="HIT-like_sf"/>
</dbReference>
<evidence type="ECO:0000256" key="3">
    <source>
        <dbReference type="ARBA" id="ARBA00022801"/>
    </source>
</evidence>
<keyword evidence="6" id="KW-0539">Nucleus</keyword>
<keyword evidence="11" id="KW-1185">Reference proteome</keyword>
<organism evidence="10 11">
    <name type="scientific">Basidiobolus ranarum</name>
    <dbReference type="NCBI Taxonomy" id="34480"/>
    <lineage>
        <taxon>Eukaryota</taxon>
        <taxon>Fungi</taxon>
        <taxon>Fungi incertae sedis</taxon>
        <taxon>Zoopagomycota</taxon>
        <taxon>Entomophthoromycotina</taxon>
        <taxon>Basidiobolomycetes</taxon>
        <taxon>Basidiobolales</taxon>
        <taxon>Basidiobolaceae</taxon>
        <taxon>Basidiobolus</taxon>
    </lineage>
</organism>
<keyword evidence="3" id="KW-0378">Hydrolase</keyword>
<sequence length="245" mass="28739">MNQHKKHEREVETQEHKKKKISQTTEDSSHQKKNAFQVLMNNTSRNDKTSKKDIPTTKGRGLNWKTVLKPYIEQPEKYPSSIVYSFDEEAVVIYDQFPKAQKHFLILPRSGIESISVLKKEDLTLLVKLKTRGEKLIEQLQKDFPESTKYRLGFHAIPSLQPLHMHVISQDFISPCLKNKTHWNSFTTDFFRDVDTVIEELTLQGEIKYDKKLYESILKTPLRCHHCDATLTNMPKLKEHLLKHD</sequence>
<gene>
    <name evidence="10" type="primary">HNT3</name>
    <name evidence="10" type="ORF">K7432_003828</name>
</gene>
<feature type="region of interest" description="Disordered" evidence="8">
    <location>
        <begin position="1"/>
        <end position="57"/>
    </location>
</feature>
<evidence type="ECO:0000256" key="4">
    <source>
        <dbReference type="ARBA" id="ARBA00022833"/>
    </source>
</evidence>
<keyword evidence="2" id="KW-0479">Metal-binding</keyword>
<comment type="caution">
    <text evidence="7">Lacks conserved residue(s) required for the propagation of feature annotation.</text>
</comment>
<dbReference type="Pfam" id="PF16278">
    <property type="entry name" value="zf-C2HE"/>
    <property type="match status" value="1"/>
</dbReference>
<dbReference type="PANTHER" id="PTHR12486:SF4">
    <property type="entry name" value="APRATAXIN"/>
    <property type="match status" value="1"/>
</dbReference>
<protein>
    <submittedName>
        <fullName evidence="10">Aprataxin-like protein</fullName>
    </submittedName>
</protein>
<comment type="caution">
    <text evidence="10">The sequence shown here is derived from an EMBL/GenBank/DDBJ whole genome shotgun (WGS) entry which is preliminary data.</text>
</comment>
<keyword evidence="4" id="KW-0862">Zinc</keyword>
<evidence type="ECO:0000256" key="1">
    <source>
        <dbReference type="ARBA" id="ARBA00004123"/>
    </source>
</evidence>
<evidence type="ECO:0000313" key="11">
    <source>
        <dbReference type="Proteomes" id="UP001479436"/>
    </source>
</evidence>
<dbReference type="InterPro" id="IPR032566">
    <property type="entry name" value="Znf-C2HE"/>
</dbReference>
<name>A0ABR2WZA6_9FUNG</name>
<reference evidence="10 11" key="1">
    <citation type="submission" date="2023-04" db="EMBL/GenBank/DDBJ databases">
        <title>Genome of Basidiobolus ranarum AG-B5.</title>
        <authorList>
            <person name="Stajich J.E."/>
            <person name="Carter-House D."/>
            <person name="Gryganskyi A."/>
        </authorList>
    </citation>
    <scope>NUCLEOTIDE SEQUENCE [LARGE SCALE GENOMIC DNA]</scope>
    <source>
        <strain evidence="10 11">AG-B5</strain>
    </source>
</reference>
<evidence type="ECO:0000256" key="7">
    <source>
        <dbReference type="PROSITE-ProRule" id="PRU00464"/>
    </source>
</evidence>
<evidence type="ECO:0000256" key="5">
    <source>
        <dbReference type="ARBA" id="ARBA00023125"/>
    </source>
</evidence>
<dbReference type="Gene3D" id="3.30.428.10">
    <property type="entry name" value="HIT-like"/>
    <property type="match status" value="1"/>
</dbReference>